<evidence type="ECO:0000313" key="2">
    <source>
        <dbReference type="EMBL" id="SEP33612.1"/>
    </source>
</evidence>
<dbReference type="PANTHER" id="PTHR43433">
    <property type="entry name" value="HYDROLASE, ALPHA/BETA FOLD FAMILY PROTEIN"/>
    <property type="match status" value="1"/>
</dbReference>
<reference evidence="2 3" key="1">
    <citation type="submission" date="2016-10" db="EMBL/GenBank/DDBJ databases">
        <authorList>
            <person name="de Groot N.N."/>
        </authorList>
    </citation>
    <scope>NUCLEOTIDE SEQUENCE [LARGE SCALE GENOMIC DNA]</scope>
    <source>
        <strain evidence="2 3">DSM 13305</strain>
    </source>
</reference>
<dbReference type="Pfam" id="PF00561">
    <property type="entry name" value="Abhydrolase_1"/>
    <property type="match status" value="1"/>
</dbReference>
<dbReference type="Proteomes" id="UP000198847">
    <property type="component" value="Unassembled WGS sequence"/>
</dbReference>
<protein>
    <submittedName>
        <fullName evidence="2">Pimeloyl-ACP methyl ester carboxylesterase</fullName>
    </submittedName>
</protein>
<dbReference type="Gene3D" id="3.40.50.1820">
    <property type="entry name" value="alpha/beta hydrolase"/>
    <property type="match status" value="1"/>
</dbReference>
<dbReference type="AlphaFoldDB" id="A0A1H8X0Z6"/>
<dbReference type="InterPro" id="IPR050471">
    <property type="entry name" value="AB_hydrolase"/>
</dbReference>
<dbReference type="OrthoDB" id="1684552at2"/>
<accession>A0A1H8X0Z6</accession>
<dbReference type="EMBL" id="FODY01000019">
    <property type="protein sequence ID" value="SEP33612.1"/>
    <property type="molecule type" value="Genomic_DNA"/>
</dbReference>
<evidence type="ECO:0000259" key="1">
    <source>
        <dbReference type="Pfam" id="PF00561"/>
    </source>
</evidence>
<proteinExistence type="predicted"/>
<organism evidence="2 3">
    <name type="scientific">Propionispora vibrioides</name>
    <dbReference type="NCBI Taxonomy" id="112903"/>
    <lineage>
        <taxon>Bacteria</taxon>
        <taxon>Bacillati</taxon>
        <taxon>Bacillota</taxon>
        <taxon>Negativicutes</taxon>
        <taxon>Selenomonadales</taxon>
        <taxon>Sporomusaceae</taxon>
        <taxon>Propionispora</taxon>
    </lineage>
</organism>
<name>A0A1H8X0Z6_9FIRM</name>
<sequence length="260" mass="29532">MSEFRHNGLRFHYEVSGEGNPLVFLHGLGGSMVQIKKIYEPISGVQLINMDQQGHGESDIDLETLSFDSMGDDVIALLEHLGLQQVYLAGISMGAAVSLNIATRYPQRVKKLLLIRNAWTNEAQPDEVQQIFKDCAMALKDNDIEKFYATDSYKKIFRLSAYTTNAFTNYFKDPVSVRNYKKYLILPNKVPIPSLAVLKKLRMPVMIIANDNDLAHPIAYSRYLHEHISGAVYYEIVDKDKDAVGHREAVNFYLQKLLSE</sequence>
<feature type="domain" description="AB hydrolase-1" evidence="1">
    <location>
        <begin position="20"/>
        <end position="237"/>
    </location>
</feature>
<dbReference type="PANTHER" id="PTHR43433:SF5">
    <property type="entry name" value="AB HYDROLASE-1 DOMAIN-CONTAINING PROTEIN"/>
    <property type="match status" value="1"/>
</dbReference>
<dbReference type="RefSeq" id="WP_091749013.1">
    <property type="nucleotide sequence ID" value="NZ_FODY01000019.1"/>
</dbReference>
<dbReference type="SUPFAM" id="SSF53474">
    <property type="entry name" value="alpha/beta-Hydrolases"/>
    <property type="match status" value="1"/>
</dbReference>
<dbReference type="PRINTS" id="PR00111">
    <property type="entry name" value="ABHYDROLASE"/>
</dbReference>
<dbReference type="STRING" id="112903.SAMN04490178_11960"/>
<dbReference type="InterPro" id="IPR000073">
    <property type="entry name" value="AB_hydrolase_1"/>
</dbReference>
<gene>
    <name evidence="2" type="ORF">SAMN04490178_11960</name>
</gene>
<evidence type="ECO:0000313" key="3">
    <source>
        <dbReference type="Proteomes" id="UP000198847"/>
    </source>
</evidence>
<dbReference type="InterPro" id="IPR029058">
    <property type="entry name" value="AB_hydrolase_fold"/>
</dbReference>
<keyword evidence="3" id="KW-1185">Reference proteome</keyword>